<comment type="caution">
    <text evidence="2">The sequence shown here is derived from an EMBL/GenBank/DDBJ whole genome shotgun (WGS) entry which is preliminary data.</text>
</comment>
<evidence type="ECO:0000313" key="2">
    <source>
        <dbReference type="EMBL" id="KAJ8927804.1"/>
    </source>
</evidence>
<dbReference type="AlphaFoldDB" id="A0AAV8WM50"/>
<keyword evidence="1" id="KW-0812">Transmembrane</keyword>
<evidence type="ECO:0000313" key="3">
    <source>
        <dbReference type="Proteomes" id="UP001162156"/>
    </source>
</evidence>
<sequence length="65" mass="7668">MNEVHTNSIIILWKEIYHIDEEIKMTGIKLNYKRLKWSSLITCILGIVSHTTYLLVLACSQEYKK</sequence>
<feature type="transmembrane region" description="Helical" evidence="1">
    <location>
        <begin position="37"/>
        <end position="59"/>
    </location>
</feature>
<keyword evidence="1" id="KW-0472">Membrane</keyword>
<dbReference type="EMBL" id="JANEYF010005528">
    <property type="protein sequence ID" value="KAJ8927804.1"/>
    <property type="molecule type" value="Genomic_DNA"/>
</dbReference>
<reference evidence="2" key="1">
    <citation type="journal article" date="2023" name="Insect Mol. Biol.">
        <title>Genome sequencing provides insights into the evolution of gene families encoding plant cell wall-degrading enzymes in longhorned beetles.</title>
        <authorList>
            <person name="Shin N.R."/>
            <person name="Okamura Y."/>
            <person name="Kirsch R."/>
            <person name="Pauchet Y."/>
        </authorList>
    </citation>
    <scope>NUCLEOTIDE SEQUENCE</scope>
    <source>
        <strain evidence="2">RBIC_L_NR</strain>
    </source>
</reference>
<accession>A0AAV8WM50</accession>
<keyword evidence="3" id="KW-1185">Reference proteome</keyword>
<gene>
    <name evidence="2" type="ORF">NQ314_019685</name>
</gene>
<name>A0AAV8WM50_9CUCU</name>
<proteinExistence type="predicted"/>
<organism evidence="2 3">
    <name type="scientific">Rhamnusium bicolor</name>
    <dbReference type="NCBI Taxonomy" id="1586634"/>
    <lineage>
        <taxon>Eukaryota</taxon>
        <taxon>Metazoa</taxon>
        <taxon>Ecdysozoa</taxon>
        <taxon>Arthropoda</taxon>
        <taxon>Hexapoda</taxon>
        <taxon>Insecta</taxon>
        <taxon>Pterygota</taxon>
        <taxon>Neoptera</taxon>
        <taxon>Endopterygota</taxon>
        <taxon>Coleoptera</taxon>
        <taxon>Polyphaga</taxon>
        <taxon>Cucujiformia</taxon>
        <taxon>Chrysomeloidea</taxon>
        <taxon>Cerambycidae</taxon>
        <taxon>Lepturinae</taxon>
        <taxon>Rhagiini</taxon>
        <taxon>Rhamnusium</taxon>
    </lineage>
</organism>
<evidence type="ECO:0000256" key="1">
    <source>
        <dbReference type="SAM" id="Phobius"/>
    </source>
</evidence>
<dbReference type="Proteomes" id="UP001162156">
    <property type="component" value="Unassembled WGS sequence"/>
</dbReference>
<keyword evidence="1" id="KW-1133">Transmembrane helix</keyword>
<protein>
    <submittedName>
        <fullName evidence="2">Uncharacterized protein</fullName>
    </submittedName>
</protein>